<dbReference type="EMBL" id="VUOB01000035">
    <property type="protein sequence ID" value="KAA2260653.1"/>
    <property type="molecule type" value="Genomic_DNA"/>
</dbReference>
<dbReference type="Gene3D" id="1.50.10.10">
    <property type="match status" value="1"/>
</dbReference>
<organism evidence="3 4">
    <name type="scientific">Solihabitans fulvus</name>
    <dbReference type="NCBI Taxonomy" id="1892852"/>
    <lineage>
        <taxon>Bacteria</taxon>
        <taxon>Bacillati</taxon>
        <taxon>Actinomycetota</taxon>
        <taxon>Actinomycetes</taxon>
        <taxon>Pseudonocardiales</taxon>
        <taxon>Pseudonocardiaceae</taxon>
        <taxon>Solihabitans</taxon>
    </lineage>
</organism>
<dbReference type="CDD" id="cd23418">
    <property type="entry name" value="beta-trefoil_Ricin_XLN-like"/>
    <property type="match status" value="1"/>
</dbReference>
<comment type="caution">
    <text evidence="3">The sequence shown here is derived from an EMBL/GenBank/DDBJ whole genome shotgun (WGS) entry which is preliminary data.</text>
</comment>
<dbReference type="InterPro" id="IPR054363">
    <property type="entry name" value="GH95_cat"/>
</dbReference>
<dbReference type="InterPro" id="IPR013780">
    <property type="entry name" value="Glyco_hydro_b"/>
</dbReference>
<feature type="domain" description="Ricin B lectin" evidence="2">
    <location>
        <begin position="818"/>
        <end position="943"/>
    </location>
</feature>
<evidence type="ECO:0000259" key="2">
    <source>
        <dbReference type="SMART" id="SM00458"/>
    </source>
</evidence>
<dbReference type="PANTHER" id="PTHR31084">
    <property type="entry name" value="ALPHA-L-FUCOSIDASE 2"/>
    <property type="match status" value="1"/>
</dbReference>
<protein>
    <submittedName>
        <fullName evidence="3">Ricin-type beta-trefoil lectin domain protein</fullName>
    </submittedName>
</protein>
<feature type="chain" id="PRO_5022962398" evidence="1">
    <location>
        <begin position="29"/>
        <end position="943"/>
    </location>
</feature>
<dbReference type="InterPro" id="IPR000772">
    <property type="entry name" value="Ricin_B_lectin"/>
</dbReference>
<dbReference type="InterPro" id="IPR035992">
    <property type="entry name" value="Ricin_B-like_lectins"/>
</dbReference>
<evidence type="ECO:0000256" key="1">
    <source>
        <dbReference type="SAM" id="SignalP"/>
    </source>
</evidence>
<gene>
    <name evidence="3" type="ORF">F0L68_19840</name>
</gene>
<dbReference type="InterPro" id="IPR012341">
    <property type="entry name" value="6hp_glycosidase-like_sf"/>
</dbReference>
<dbReference type="GO" id="GO:0005975">
    <property type="term" value="P:carbohydrate metabolic process"/>
    <property type="evidence" value="ECO:0007669"/>
    <property type="project" value="InterPro"/>
</dbReference>
<evidence type="ECO:0000313" key="4">
    <source>
        <dbReference type="Proteomes" id="UP000323454"/>
    </source>
</evidence>
<keyword evidence="1" id="KW-0732">Signal</keyword>
<dbReference type="Pfam" id="PF22124">
    <property type="entry name" value="Glyco_hydro_95_cat"/>
    <property type="match status" value="1"/>
</dbReference>
<dbReference type="PANTHER" id="PTHR31084:SF0">
    <property type="entry name" value="ALPHA-L-FUCOSIDASE 2"/>
    <property type="match status" value="1"/>
</dbReference>
<dbReference type="InterPro" id="IPR008928">
    <property type="entry name" value="6-hairpin_glycosidase_sf"/>
</dbReference>
<reference evidence="3 4" key="2">
    <citation type="submission" date="2019-09" db="EMBL/GenBank/DDBJ databases">
        <authorList>
            <person name="Jin C."/>
        </authorList>
    </citation>
    <scope>NUCLEOTIDE SEQUENCE [LARGE SCALE GENOMIC DNA]</scope>
    <source>
        <strain evidence="3 4">AN110305</strain>
    </source>
</reference>
<dbReference type="SUPFAM" id="SSF48208">
    <property type="entry name" value="Six-hairpin glycosidases"/>
    <property type="match status" value="1"/>
</dbReference>
<dbReference type="Pfam" id="PF00652">
    <property type="entry name" value="Ricin_B_lectin"/>
    <property type="match status" value="1"/>
</dbReference>
<dbReference type="AlphaFoldDB" id="A0A5B2XBM3"/>
<dbReference type="GO" id="GO:0004560">
    <property type="term" value="F:alpha-L-fucosidase activity"/>
    <property type="evidence" value="ECO:0007669"/>
    <property type="project" value="TreeGrafter"/>
</dbReference>
<dbReference type="Gene3D" id="2.60.40.1180">
    <property type="entry name" value="Golgi alpha-mannosidase II"/>
    <property type="match status" value="1"/>
</dbReference>
<dbReference type="GO" id="GO:0030246">
    <property type="term" value="F:carbohydrate binding"/>
    <property type="evidence" value="ECO:0007669"/>
    <property type="project" value="UniProtKB-KW"/>
</dbReference>
<accession>A0A5B2XBM3</accession>
<dbReference type="SUPFAM" id="SSF50370">
    <property type="entry name" value="Ricin B-like lectins"/>
    <property type="match status" value="1"/>
</dbReference>
<keyword evidence="4" id="KW-1185">Reference proteome</keyword>
<feature type="signal peptide" evidence="1">
    <location>
        <begin position="1"/>
        <end position="28"/>
    </location>
</feature>
<reference evidence="3 4" key="1">
    <citation type="submission" date="2019-09" db="EMBL/GenBank/DDBJ databases">
        <title>Goodfellowia gen. nov., a new genus of the Pseudonocardineae related to Actinoalloteichus, containing Goodfellowia coeruleoviolacea gen. nov., comb. nov. gen. nov., comb. nov.</title>
        <authorList>
            <person name="Labeda D."/>
        </authorList>
    </citation>
    <scope>NUCLEOTIDE SEQUENCE [LARGE SCALE GENOMIC DNA]</scope>
    <source>
        <strain evidence="3 4">AN110305</strain>
    </source>
</reference>
<dbReference type="PROSITE" id="PS50231">
    <property type="entry name" value="RICIN_B_LECTIN"/>
    <property type="match status" value="1"/>
</dbReference>
<evidence type="ECO:0000313" key="3">
    <source>
        <dbReference type="EMBL" id="KAA2260653.1"/>
    </source>
</evidence>
<keyword evidence="3" id="KW-0430">Lectin</keyword>
<dbReference type="Proteomes" id="UP000323454">
    <property type="component" value="Unassembled WGS sequence"/>
</dbReference>
<dbReference type="Gene3D" id="2.80.10.50">
    <property type="match status" value="1"/>
</dbReference>
<name>A0A5B2XBM3_9PSEU</name>
<dbReference type="OrthoDB" id="9802600at2"/>
<sequence>MTRLSTVRSVAARGATAILVAMSTVAVAAPAAPAAAGTTAWSSGAFSVDHAGLVRRSDVVLAAPNTTQAQAMPLGNGSFGAAVWAAGGFTAQLNRVDTLPDRRSPGWLTIPGLAALTGAPNFAAHLDVYDGVLYESGGGMTATIYLRADKDELVVDVTGADPATTQTAEVALWSGRSPQAETGTSIATLAETWVDDSEPGHTGNTYGSLAAVTAGGSRVSTSTVDSRTVQVSVTPRSDGSFRVIAAAPRWSGGDAQAAASALIGTDAEVSSAALRSGHLAWWHGFWGRVGLVKLSSSDGSADYLENLRTLDLYDAAAQSRGTVPGSQAGVADLFSPYQDAHKWSPGAYWHWNMRMQVQANISAGAFDLNTPYFRLYQQNLANIQAWTRAHLNNRAGICVPETMRFNGAGYEYETWLSSTPVLCDSSVGPYYNARTITTGAEVGLWVWQQYLTTNDRGFLSTNYPLLAEASRFLLAYSTVGSDGYRHTFPSNAHETQWDVHDPTTDIAAMQALFPATIQAASVLGKGNDPLIGQLTAAQRQLRPLPRTDIATQRTLLSPSDDAAGADMIAPSYDVTASSNNSENIGLEPVWPYGLIGDQGGLSELAKRTFANRPNTLANDWSYDPLQAARLGDGANLASTLVGLTKQYQKLPSGLATFVGDEPYGEQQGVVAAALNEALVQDYDGVLRIAPALPQGWDAEGTVFIHGNSRASVQVHGGVIGTVGINAGSTGTITVRSPWPGRRVEVVDGADEKTVVVAGTTAAQLSIPAVQGSSYLVEPVDAPVSGMTVAAVTGTPATGPRTLGPATIGIPGGTVPPGTHTLVGVGSGRCLDDPGASTQNDTQVIIYDCNGAQNQKWTYAADQTLATMGKCLDASGGGTTNYTKVIIYDCSGGQNQKWTFAPDGTIRGVQSGLCLDVANGATGNNSPLQLWTCSAGPNQTWTRR</sequence>
<proteinExistence type="predicted"/>
<dbReference type="SMART" id="SM00458">
    <property type="entry name" value="RICIN"/>
    <property type="match status" value="1"/>
</dbReference>
<dbReference type="RefSeq" id="WP_149851115.1">
    <property type="nucleotide sequence ID" value="NZ_VUOB01000035.1"/>
</dbReference>